<evidence type="ECO:0000256" key="3">
    <source>
        <dbReference type="ARBA" id="ARBA00023274"/>
    </source>
</evidence>
<protein>
    <submittedName>
        <fullName evidence="6">OLC1v1013582C1</fullName>
    </submittedName>
</protein>
<comment type="similarity">
    <text evidence="1">Belongs to the universal ribosomal protein uL16 family.</text>
</comment>
<keyword evidence="2" id="KW-0689">Ribosomal protein</keyword>
<feature type="compositionally biased region" description="Polar residues" evidence="5">
    <location>
        <begin position="31"/>
        <end position="43"/>
    </location>
</feature>
<feature type="compositionally biased region" description="Polar residues" evidence="5">
    <location>
        <begin position="72"/>
        <end position="83"/>
    </location>
</feature>
<proteinExistence type="inferred from homology"/>
<organism evidence="6 7">
    <name type="scientific">Oldenlandia corymbosa var. corymbosa</name>
    <dbReference type="NCBI Taxonomy" id="529605"/>
    <lineage>
        <taxon>Eukaryota</taxon>
        <taxon>Viridiplantae</taxon>
        <taxon>Streptophyta</taxon>
        <taxon>Embryophyta</taxon>
        <taxon>Tracheophyta</taxon>
        <taxon>Spermatophyta</taxon>
        <taxon>Magnoliopsida</taxon>
        <taxon>eudicotyledons</taxon>
        <taxon>Gunneridae</taxon>
        <taxon>Pentapetalae</taxon>
        <taxon>asterids</taxon>
        <taxon>lamiids</taxon>
        <taxon>Gentianales</taxon>
        <taxon>Rubiaceae</taxon>
        <taxon>Rubioideae</taxon>
        <taxon>Spermacoceae</taxon>
        <taxon>Hedyotis-Oldenlandia complex</taxon>
        <taxon>Oldenlandia</taxon>
    </lineage>
</organism>
<dbReference type="Gene3D" id="3.30.60.300">
    <property type="match status" value="1"/>
</dbReference>
<evidence type="ECO:0000256" key="1">
    <source>
        <dbReference type="ARBA" id="ARBA00008931"/>
    </source>
</evidence>
<reference evidence="6" key="1">
    <citation type="submission" date="2023-03" db="EMBL/GenBank/DDBJ databases">
        <authorList>
            <person name="Julca I."/>
        </authorList>
    </citation>
    <scope>NUCLEOTIDE SEQUENCE</scope>
</reference>
<keyword evidence="3" id="KW-0687">Ribonucleoprotein</keyword>
<feature type="region of interest" description="Disordered" evidence="5">
    <location>
        <begin position="30"/>
        <end position="186"/>
    </location>
</feature>
<evidence type="ECO:0000256" key="4">
    <source>
        <dbReference type="ARBA" id="ARBA00026019"/>
    </source>
</evidence>
<gene>
    <name evidence="6" type="ORF">OLC1_LOCUS20135</name>
</gene>
<feature type="compositionally biased region" description="Basic and acidic residues" evidence="5">
    <location>
        <begin position="166"/>
        <end position="182"/>
    </location>
</feature>
<name>A0AAV1E242_OLDCO</name>
<accession>A0AAV1E242</accession>
<dbReference type="EMBL" id="OX459124">
    <property type="protein sequence ID" value="CAI9113054.1"/>
    <property type="molecule type" value="Genomic_DNA"/>
</dbReference>
<keyword evidence="7" id="KW-1185">Reference proteome</keyword>
<evidence type="ECO:0000256" key="5">
    <source>
        <dbReference type="SAM" id="MobiDB-lite"/>
    </source>
</evidence>
<evidence type="ECO:0000313" key="6">
    <source>
        <dbReference type="EMBL" id="CAI9113054.1"/>
    </source>
</evidence>
<sequence length="240" mass="27018">MRQIILDGLQPARFDTAGDDCQQDICLADSENPSQDFVPTDPTQEYIPPRPPRTDRGGFQLGSGRMRKHVATQDTGGLSSTPHVSPYRPASPHHHPSPPFEQMHFDSDFINLDPNAGGFFETSYEGGHHSQHLGGDHIHNDQEDDQDQEYNRDQEHDDESTNDSNEAEHSSHDHDEGADQGRQKTIVRRKCGFTKFSMTNYVRWKQENMIVPDGVNAKFLGYHAPLANRQPGRAFLEATS</sequence>
<dbReference type="Proteomes" id="UP001161247">
    <property type="component" value="Chromosome 7"/>
</dbReference>
<evidence type="ECO:0000256" key="2">
    <source>
        <dbReference type="ARBA" id="ARBA00022980"/>
    </source>
</evidence>
<dbReference type="GO" id="GO:0006412">
    <property type="term" value="P:translation"/>
    <property type="evidence" value="ECO:0007669"/>
    <property type="project" value="InterPro"/>
</dbReference>
<comment type="subunit">
    <text evidence="4">Component of the small ribosomal subunit. Mature ribosomes consist of a small (40S) and a large (60S) subunit. The 40S subunit contains about 33 different proteins and 1 molecule of RNA (18S). The 60S subunit contains about 49 different proteins and 3 molecules of RNA (25S, 5.8S and 5S).</text>
</comment>
<dbReference type="InterPro" id="IPR001197">
    <property type="entry name" value="Ribosomal_uL16_euk_arch"/>
</dbReference>
<evidence type="ECO:0000313" key="7">
    <source>
        <dbReference type="Proteomes" id="UP001161247"/>
    </source>
</evidence>
<dbReference type="GO" id="GO:0003735">
    <property type="term" value="F:structural constituent of ribosome"/>
    <property type="evidence" value="ECO:0007669"/>
    <property type="project" value="InterPro"/>
</dbReference>
<dbReference type="AlphaFoldDB" id="A0AAV1E242"/>
<dbReference type="GO" id="GO:1990904">
    <property type="term" value="C:ribonucleoprotein complex"/>
    <property type="evidence" value="ECO:0007669"/>
    <property type="project" value="UniProtKB-KW"/>
</dbReference>
<dbReference type="GO" id="GO:0005840">
    <property type="term" value="C:ribosome"/>
    <property type="evidence" value="ECO:0007669"/>
    <property type="project" value="UniProtKB-KW"/>
</dbReference>
<dbReference type="FunFam" id="3.30.60.300:FF:000003">
    <property type="entry name" value="60S ribosomal protein L10, putative"/>
    <property type="match status" value="1"/>
</dbReference>
<dbReference type="PANTHER" id="PTHR11726">
    <property type="entry name" value="60S RIBOSOMAL PROTEIN L10"/>
    <property type="match status" value="1"/>
</dbReference>